<evidence type="ECO:0000259" key="7">
    <source>
        <dbReference type="Pfam" id="PF01029"/>
    </source>
</evidence>
<sequence length="151" mass="16754">MEPAEDIMPEMKPKPAARLAAVQAVFQAEQDDAGIDRIVAQFLEHRMQPTADKRLFENIVRGVVGTVPVIDQQIRPALSDKWTVQRLDPTLRAILRCGVYELTAHSDLAIGTILQNYVDLAGAFFSDKETAFANAVLDRIARDLRPQEGNA</sequence>
<dbReference type="NCBIfam" id="TIGR01951">
    <property type="entry name" value="nusB"/>
    <property type="match status" value="1"/>
</dbReference>
<dbReference type="InterPro" id="IPR035926">
    <property type="entry name" value="NusB-like_sf"/>
</dbReference>
<evidence type="ECO:0000256" key="1">
    <source>
        <dbReference type="ARBA" id="ARBA00005952"/>
    </source>
</evidence>
<evidence type="ECO:0000256" key="3">
    <source>
        <dbReference type="ARBA" id="ARBA00022884"/>
    </source>
</evidence>
<organism evidence="8 9">
    <name type="scientific">Hyphobacterium lacteum</name>
    <dbReference type="NCBI Taxonomy" id="3116575"/>
    <lineage>
        <taxon>Bacteria</taxon>
        <taxon>Pseudomonadati</taxon>
        <taxon>Pseudomonadota</taxon>
        <taxon>Alphaproteobacteria</taxon>
        <taxon>Maricaulales</taxon>
        <taxon>Maricaulaceae</taxon>
        <taxon>Hyphobacterium</taxon>
    </lineage>
</organism>
<evidence type="ECO:0000256" key="4">
    <source>
        <dbReference type="ARBA" id="ARBA00023015"/>
    </source>
</evidence>
<dbReference type="InterPro" id="IPR011605">
    <property type="entry name" value="NusB_fam"/>
</dbReference>
<dbReference type="Gene3D" id="1.10.940.10">
    <property type="entry name" value="NusB-like"/>
    <property type="match status" value="1"/>
</dbReference>
<protein>
    <recommendedName>
        <fullName evidence="6">Transcription antitermination protein NusB</fullName>
    </recommendedName>
    <alternativeName>
        <fullName evidence="6">Antitermination factor NusB</fullName>
    </alternativeName>
</protein>
<dbReference type="PANTHER" id="PTHR11078:SF3">
    <property type="entry name" value="ANTITERMINATION NUSB DOMAIN-CONTAINING PROTEIN"/>
    <property type="match status" value="1"/>
</dbReference>
<comment type="function">
    <text evidence="6">Involved in transcription antitermination. Required for transcription of ribosomal RNA (rRNA) genes. Binds specifically to the boxA antiterminator sequence of the ribosomal RNA (rrn) operons.</text>
</comment>
<proteinExistence type="inferred from homology"/>
<evidence type="ECO:0000313" key="8">
    <source>
        <dbReference type="EMBL" id="MEE2525020.1"/>
    </source>
</evidence>
<keyword evidence="4 6" id="KW-0805">Transcription regulation</keyword>
<keyword evidence="9" id="KW-1185">Reference proteome</keyword>
<gene>
    <name evidence="6 8" type="primary">nusB</name>
    <name evidence="8" type="ORF">V0U79_01485</name>
</gene>
<dbReference type="InterPro" id="IPR006027">
    <property type="entry name" value="NusB_RsmB_TIM44"/>
</dbReference>
<evidence type="ECO:0000256" key="2">
    <source>
        <dbReference type="ARBA" id="ARBA00022814"/>
    </source>
</evidence>
<comment type="similarity">
    <text evidence="1 6">Belongs to the NusB family.</text>
</comment>
<dbReference type="Pfam" id="PF01029">
    <property type="entry name" value="NusB"/>
    <property type="match status" value="1"/>
</dbReference>
<evidence type="ECO:0000256" key="6">
    <source>
        <dbReference type="HAMAP-Rule" id="MF_00073"/>
    </source>
</evidence>
<keyword evidence="2 6" id="KW-0889">Transcription antitermination</keyword>
<evidence type="ECO:0000256" key="5">
    <source>
        <dbReference type="ARBA" id="ARBA00023163"/>
    </source>
</evidence>
<dbReference type="SUPFAM" id="SSF48013">
    <property type="entry name" value="NusB-like"/>
    <property type="match status" value="1"/>
</dbReference>
<dbReference type="PANTHER" id="PTHR11078">
    <property type="entry name" value="N UTILIZATION SUBSTANCE PROTEIN B-RELATED"/>
    <property type="match status" value="1"/>
</dbReference>
<dbReference type="EMBL" id="JAZDRP010000001">
    <property type="protein sequence ID" value="MEE2525020.1"/>
    <property type="molecule type" value="Genomic_DNA"/>
</dbReference>
<keyword evidence="5 6" id="KW-0804">Transcription</keyword>
<comment type="caution">
    <text evidence="8">The sequence shown here is derived from an EMBL/GenBank/DDBJ whole genome shotgun (WGS) entry which is preliminary data.</text>
</comment>
<feature type="domain" description="NusB/RsmB/TIM44" evidence="7">
    <location>
        <begin position="16"/>
        <end position="142"/>
    </location>
</feature>
<reference evidence="8 9" key="1">
    <citation type="submission" date="2024-01" db="EMBL/GenBank/DDBJ databases">
        <title>Hyphobacterium bacterium isolated from marine sediment.</title>
        <authorList>
            <person name="Zhao S."/>
        </authorList>
    </citation>
    <scope>NUCLEOTIDE SEQUENCE [LARGE SCALE GENOMIC DNA]</scope>
    <source>
        <strain evidence="9">HN65</strain>
    </source>
</reference>
<dbReference type="RefSeq" id="WP_330197683.1">
    <property type="nucleotide sequence ID" value="NZ_JAZDRP010000001.1"/>
</dbReference>
<keyword evidence="3 6" id="KW-0694">RNA-binding</keyword>
<evidence type="ECO:0000313" key="9">
    <source>
        <dbReference type="Proteomes" id="UP001354971"/>
    </source>
</evidence>
<accession>A0ABU7LM62</accession>
<name>A0ABU7LM62_9PROT</name>
<dbReference type="HAMAP" id="MF_00073">
    <property type="entry name" value="NusB"/>
    <property type="match status" value="1"/>
</dbReference>
<dbReference type="Proteomes" id="UP001354971">
    <property type="component" value="Unassembled WGS sequence"/>
</dbReference>